<evidence type="ECO:0000256" key="1">
    <source>
        <dbReference type="SAM" id="Phobius"/>
    </source>
</evidence>
<organism evidence="2 3">
    <name type="scientific">Hymenobacter setariae</name>
    <dbReference type="NCBI Taxonomy" id="2594794"/>
    <lineage>
        <taxon>Bacteria</taxon>
        <taxon>Pseudomonadati</taxon>
        <taxon>Bacteroidota</taxon>
        <taxon>Cytophagia</taxon>
        <taxon>Cytophagales</taxon>
        <taxon>Hymenobacteraceae</taxon>
        <taxon>Hymenobacter</taxon>
    </lineage>
</organism>
<comment type="caution">
    <text evidence="2">The sequence shown here is derived from an EMBL/GenBank/DDBJ whole genome shotgun (WGS) entry which is preliminary data.</text>
</comment>
<sequence>MKKYLAIILWVAAAAMFIAEPLNPGSGWVVGGIGFTAVGCIVAGYSKYRTGKWFTNESGGH</sequence>
<gene>
    <name evidence="2" type="ORF">FNT36_03300</name>
</gene>
<accession>A0A558C2W2</accession>
<proteinExistence type="predicted"/>
<keyword evidence="1" id="KW-0472">Membrane</keyword>
<keyword evidence="1" id="KW-1133">Transmembrane helix</keyword>
<dbReference type="RefSeq" id="WP_144844328.1">
    <property type="nucleotide sequence ID" value="NZ_VMRJ01000001.1"/>
</dbReference>
<name>A0A558C2W2_9BACT</name>
<evidence type="ECO:0000313" key="2">
    <source>
        <dbReference type="EMBL" id="TVT43133.1"/>
    </source>
</evidence>
<dbReference type="EMBL" id="VMRJ01000001">
    <property type="protein sequence ID" value="TVT43133.1"/>
    <property type="molecule type" value="Genomic_DNA"/>
</dbReference>
<dbReference type="Proteomes" id="UP000317624">
    <property type="component" value="Unassembled WGS sequence"/>
</dbReference>
<evidence type="ECO:0000313" key="3">
    <source>
        <dbReference type="Proteomes" id="UP000317624"/>
    </source>
</evidence>
<keyword evidence="3" id="KW-1185">Reference proteome</keyword>
<feature type="transmembrane region" description="Helical" evidence="1">
    <location>
        <begin position="29"/>
        <end position="46"/>
    </location>
</feature>
<keyword evidence="1" id="KW-0812">Transmembrane</keyword>
<protein>
    <submittedName>
        <fullName evidence="2">Uncharacterized protein</fullName>
    </submittedName>
</protein>
<reference evidence="2 3" key="1">
    <citation type="submission" date="2019-07" db="EMBL/GenBank/DDBJ databases">
        <title>Hymenobacter sp. straun FUR1 Genome sequencing and assembly.</title>
        <authorList>
            <person name="Chhetri G."/>
        </authorList>
    </citation>
    <scope>NUCLEOTIDE SEQUENCE [LARGE SCALE GENOMIC DNA]</scope>
    <source>
        <strain evidence="2 3">Fur1</strain>
    </source>
</reference>
<dbReference type="AlphaFoldDB" id="A0A558C2W2"/>